<proteinExistence type="evidence at transcript level"/>
<sequence>MVSTFATPTSLHFPSSSSLSPFPLLFSPIDSSVVNTVLTTNAGALYIPPPAVKKNFAINSNSTCKRNRTKTEDYGNRGFLD</sequence>
<evidence type="ECO:0000313" key="1">
    <source>
        <dbReference type="EMBL" id="BAD95371.1"/>
    </source>
</evidence>
<organism evidence="1">
    <name type="scientific">Arabidopsis thaliana</name>
    <name type="common">Mouse-ear cress</name>
    <dbReference type="NCBI Taxonomy" id="3702"/>
    <lineage>
        <taxon>Eukaryota</taxon>
        <taxon>Viridiplantae</taxon>
        <taxon>Streptophyta</taxon>
        <taxon>Embryophyta</taxon>
        <taxon>Tracheophyta</taxon>
        <taxon>Spermatophyta</taxon>
        <taxon>Magnoliopsida</taxon>
        <taxon>eudicotyledons</taxon>
        <taxon>Gunneridae</taxon>
        <taxon>Pentapetalae</taxon>
        <taxon>rosids</taxon>
        <taxon>malvids</taxon>
        <taxon>Brassicales</taxon>
        <taxon>Brassicaceae</taxon>
        <taxon>Camelineae</taxon>
        <taxon>Arabidopsis</taxon>
    </lineage>
</organism>
<reference evidence="1" key="1">
    <citation type="submission" date="2005-03" db="EMBL/GenBank/DDBJ databases">
        <title>Large-scale analysis of RIKEN Arabidopsis full-length (RAFL) cDNAs.</title>
        <authorList>
            <person name="Totoki Y."/>
            <person name="Seki M."/>
            <person name="Ishida J."/>
            <person name="Nakajima M."/>
            <person name="Enju A."/>
            <person name="Kamiya A."/>
            <person name="Narusaka M."/>
            <person name="Shin-i T."/>
            <person name="Nakagawa M."/>
            <person name="Sakamoto N."/>
            <person name="Oishi K."/>
            <person name="Kohara Y."/>
            <person name="Kobayashi M."/>
            <person name="Toyoda A."/>
            <person name="Sakaki Y."/>
            <person name="Sakurai T."/>
            <person name="Iida K."/>
            <person name="Akiyama K."/>
            <person name="Satou M."/>
            <person name="Toyoda T."/>
            <person name="Konagaya A."/>
            <person name="Carninci P."/>
            <person name="Kawai J."/>
            <person name="Hayashizaki Y."/>
            <person name="Shinozaki K."/>
        </authorList>
    </citation>
    <scope>NUCLEOTIDE SEQUENCE</scope>
</reference>
<protein>
    <submittedName>
        <fullName evidence="1">Uncharacterized protein</fullName>
    </submittedName>
</protein>
<accession>Q56XJ6</accession>
<dbReference type="AlphaFoldDB" id="Q56XJ6"/>
<name>Q56XJ6_ARATH</name>
<dbReference type="EMBL" id="AK221678">
    <property type="protein sequence ID" value="BAD95371.1"/>
    <property type="molecule type" value="mRNA"/>
</dbReference>